<evidence type="ECO:0000256" key="6">
    <source>
        <dbReference type="ARBA" id="ARBA00023069"/>
    </source>
</evidence>
<name>A0A6A4SWQ2_SCOMX</name>
<evidence type="ECO:0000256" key="5">
    <source>
        <dbReference type="ARBA" id="ARBA00023054"/>
    </source>
</evidence>
<evidence type="ECO:0000256" key="11">
    <source>
        <dbReference type="SAM" id="Coils"/>
    </source>
</evidence>
<evidence type="ECO:0000256" key="2">
    <source>
        <dbReference type="ARBA" id="ARBA00006875"/>
    </source>
</evidence>
<evidence type="ECO:0000313" key="13">
    <source>
        <dbReference type="Proteomes" id="UP000438429"/>
    </source>
</evidence>
<dbReference type="EMBL" id="VEVO01000010">
    <property type="protein sequence ID" value="KAF0036300.1"/>
    <property type="molecule type" value="Genomic_DNA"/>
</dbReference>
<accession>A0A6A4SWQ2</accession>
<protein>
    <recommendedName>
        <fullName evidence="9">RIB43A-like with coiled-coils protein 1</fullName>
    </recommendedName>
</protein>
<keyword evidence="3" id="KW-0963">Cytoplasm</keyword>
<dbReference type="AlphaFoldDB" id="A0A6A4SWQ2"/>
<keyword evidence="5 11" id="KW-0175">Coiled coil</keyword>
<evidence type="ECO:0000256" key="3">
    <source>
        <dbReference type="ARBA" id="ARBA00022490"/>
    </source>
</evidence>
<comment type="subcellular location">
    <subcellularLocation>
        <location evidence="1">Cytoplasm</location>
        <location evidence="1">Cytoskeleton</location>
        <location evidence="1">Flagellum axoneme</location>
    </subcellularLocation>
</comment>
<keyword evidence="7" id="KW-0206">Cytoskeleton</keyword>
<reference evidence="12 13" key="1">
    <citation type="submission" date="2019-06" db="EMBL/GenBank/DDBJ databases">
        <title>Draft genomes of female and male turbot (Scophthalmus maximus).</title>
        <authorList>
            <person name="Xu H."/>
            <person name="Xu X.-W."/>
            <person name="Shao C."/>
            <person name="Chen S."/>
        </authorList>
    </citation>
    <scope>NUCLEOTIDE SEQUENCE [LARGE SCALE GENOMIC DNA]</scope>
    <source>
        <strain evidence="12">Ysfricsl-2016a</strain>
        <tissue evidence="12">Blood</tissue>
    </source>
</reference>
<evidence type="ECO:0000313" key="12">
    <source>
        <dbReference type="EMBL" id="KAF0036300.1"/>
    </source>
</evidence>
<comment type="subunit">
    <text evidence="10">Microtubule inner protein component of sperm flagellar doublet microtubules.</text>
</comment>
<dbReference type="PANTHER" id="PTHR14517:SF11">
    <property type="entry name" value="RIB43A-LIKE WITH COILED-COILS PROTEIN 1"/>
    <property type="match status" value="1"/>
</dbReference>
<evidence type="ECO:0000256" key="7">
    <source>
        <dbReference type="ARBA" id="ARBA00023212"/>
    </source>
</evidence>
<dbReference type="Proteomes" id="UP000438429">
    <property type="component" value="Unassembled WGS sequence"/>
</dbReference>
<dbReference type="Pfam" id="PF05914">
    <property type="entry name" value="RIB43A"/>
    <property type="match status" value="1"/>
</dbReference>
<keyword evidence="6" id="KW-0969">Cilium</keyword>
<organism evidence="12 13">
    <name type="scientific">Scophthalmus maximus</name>
    <name type="common">Turbot</name>
    <name type="synonym">Psetta maxima</name>
    <dbReference type="NCBI Taxonomy" id="52904"/>
    <lineage>
        <taxon>Eukaryota</taxon>
        <taxon>Metazoa</taxon>
        <taxon>Chordata</taxon>
        <taxon>Craniata</taxon>
        <taxon>Vertebrata</taxon>
        <taxon>Euteleostomi</taxon>
        <taxon>Actinopterygii</taxon>
        <taxon>Neopterygii</taxon>
        <taxon>Teleostei</taxon>
        <taxon>Neoteleostei</taxon>
        <taxon>Acanthomorphata</taxon>
        <taxon>Carangaria</taxon>
        <taxon>Pleuronectiformes</taxon>
        <taxon>Pleuronectoidei</taxon>
        <taxon>Scophthalmidae</taxon>
        <taxon>Scophthalmus</taxon>
    </lineage>
</organism>
<dbReference type="InterPro" id="IPR008805">
    <property type="entry name" value="RIB43A"/>
</dbReference>
<feature type="coiled-coil region" evidence="11">
    <location>
        <begin position="212"/>
        <end position="255"/>
    </location>
</feature>
<sequence>MHKVDVAADQFAAEAAERRRAAESARKARIFNTRQRVIGLDLEALNQQVREKKHQRHAERHRDKAFDALREYHDDVLLQQDTDERGKRADSHADLVNYWATHQRVEDSLDADLKCGLKGAVRITIPENELGPASMQIFQATEQEEKLKEQHRRDERENLAEMWHTMTSDMMTESAEAAEREVRGGTLSRVLTDRWKGMSPEQLSAIHREREAQRLERQRQRDAEKIQEAAWDLQLLKLSRETEEEELRAAELRRQRRIQMDQDNMQLANEQQAQ</sequence>
<evidence type="ECO:0000256" key="1">
    <source>
        <dbReference type="ARBA" id="ARBA00004611"/>
    </source>
</evidence>
<evidence type="ECO:0000256" key="8">
    <source>
        <dbReference type="ARBA" id="ARBA00023273"/>
    </source>
</evidence>
<evidence type="ECO:0000256" key="4">
    <source>
        <dbReference type="ARBA" id="ARBA00022846"/>
    </source>
</evidence>
<keyword evidence="8" id="KW-0966">Cell projection</keyword>
<gene>
    <name evidence="12" type="ORF">F2P81_011612</name>
</gene>
<evidence type="ECO:0000256" key="9">
    <source>
        <dbReference type="ARBA" id="ARBA00041087"/>
    </source>
</evidence>
<comment type="similarity">
    <text evidence="2">Belongs to the RIB43A family.</text>
</comment>
<evidence type="ECO:0000256" key="10">
    <source>
        <dbReference type="ARBA" id="ARBA00046435"/>
    </source>
</evidence>
<keyword evidence="4" id="KW-0282">Flagellum</keyword>
<comment type="caution">
    <text evidence="12">The sequence shown here is derived from an EMBL/GenBank/DDBJ whole genome shotgun (WGS) entry which is preliminary data.</text>
</comment>
<proteinExistence type="inferred from homology"/>
<dbReference type="PANTHER" id="PTHR14517">
    <property type="entry name" value="RIB43A-RELATED"/>
    <property type="match status" value="1"/>
</dbReference>